<dbReference type="GeneID" id="91151387"/>
<dbReference type="Pfam" id="PF06719">
    <property type="entry name" value="AraC_N"/>
    <property type="match status" value="1"/>
</dbReference>
<dbReference type="InterPro" id="IPR009057">
    <property type="entry name" value="Homeodomain-like_sf"/>
</dbReference>
<keyword evidence="2" id="KW-0804">Transcription</keyword>
<evidence type="ECO:0000313" key="5">
    <source>
        <dbReference type="Proteomes" id="UP001549077"/>
    </source>
</evidence>
<keyword evidence="1" id="KW-0805">Transcription regulation</keyword>
<comment type="caution">
    <text evidence="4">The sequence shown here is derived from an EMBL/GenBank/DDBJ whole genome shotgun (WGS) entry which is preliminary data.</text>
</comment>
<sequence>MVKEKMEFARGRMRERVEMRLPNEGSLATAIPGLSLHRRACPTAPDSSLYEPSFAFIISGAKRVILGDETYLYDQDHFLLTAVGLPTIVQVLDASIAAPYVSFKLDIDLDLARELIAEVDQLGGFTEGRGSGIAIGPVTPELTSAAMRLLDLLDHPVEIPILARSIQREILYRVMTGPVGSRLRHSVQVGTQTNRVSTAIRWLRENYDQPIRIESLADIAGMGESTLHHHFRALTAMSPVQYQKHLRLHEARRIMIADRVDASSAALRVGYESVTQFNREYRRLFGVPPKKDVRTILSLG</sequence>
<feature type="domain" description="HTH araC/xylS-type" evidence="3">
    <location>
        <begin position="197"/>
        <end position="295"/>
    </location>
</feature>
<evidence type="ECO:0000313" key="4">
    <source>
        <dbReference type="EMBL" id="MET3755269.1"/>
    </source>
</evidence>
<dbReference type="PROSITE" id="PS01124">
    <property type="entry name" value="HTH_ARAC_FAMILY_2"/>
    <property type="match status" value="1"/>
</dbReference>
<reference evidence="4 5" key="1">
    <citation type="submission" date="2024-06" db="EMBL/GenBank/DDBJ databases">
        <title>Genomic Encyclopedia of Type Strains, Phase IV (KMG-IV): sequencing the most valuable type-strain genomes for metagenomic binning, comparative biology and taxonomic classification.</title>
        <authorList>
            <person name="Goeker M."/>
        </authorList>
    </citation>
    <scope>NUCLEOTIDE SEQUENCE [LARGE SCALE GENOMIC DNA]</scope>
    <source>
        <strain evidence="4 5">DSM 29288</strain>
    </source>
</reference>
<dbReference type="InterPro" id="IPR009594">
    <property type="entry name" value="Tscrpt_reg_HTH_AraC_N"/>
</dbReference>
<organism evidence="4 5">
    <name type="scientific">Rhizobium binae</name>
    <dbReference type="NCBI Taxonomy" id="1138190"/>
    <lineage>
        <taxon>Bacteria</taxon>
        <taxon>Pseudomonadati</taxon>
        <taxon>Pseudomonadota</taxon>
        <taxon>Alphaproteobacteria</taxon>
        <taxon>Hyphomicrobiales</taxon>
        <taxon>Rhizobiaceae</taxon>
        <taxon>Rhizobium/Agrobacterium group</taxon>
        <taxon>Rhizobium</taxon>
    </lineage>
</organism>
<dbReference type="InterPro" id="IPR018060">
    <property type="entry name" value="HTH_AraC"/>
</dbReference>
<gene>
    <name evidence="4" type="ORF">ABID08_002640</name>
</gene>
<evidence type="ECO:0000256" key="1">
    <source>
        <dbReference type="ARBA" id="ARBA00023015"/>
    </source>
</evidence>
<dbReference type="PANTHER" id="PTHR43436">
    <property type="entry name" value="ARAC-FAMILY TRANSCRIPTIONAL REGULATOR"/>
    <property type="match status" value="1"/>
</dbReference>
<evidence type="ECO:0000256" key="2">
    <source>
        <dbReference type="ARBA" id="ARBA00023163"/>
    </source>
</evidence>
<accession>A0ABV2MGK9</accession>
<proteinExistence type="predicted"/>
<dbReference type="SMART" id="SM00342">
    <property type="entry name" value="HTH_ARAC"/>
    <property type="match status" value="1"/>
</dbReference>
<dbReference type="Pfam" id="PF12833">
    <property type="entry name" value="HTH_18"/>
    <property type="match status" value="1"/>
</dbReference>
<dbReference type="SUPFAM" id="SSF46689">
    <property type="entry name" value="Homeodomain-like"/>
    <property type="match status" value="2"/>
</dbReference>
<dbReference type="EMBL" id="JBEPMY010000006">
    <property type="protein sequence ID" value="MET3755269.1"/>
    <property type="molecule type" value="Genomic_DNA"/>
</dbReference>
<protein>
    <submittedName>
        <fullName evidence="4">AraC-like DNA-binding protein</fullName>
    </submittedName>
</protein>
<dbReference type="RefSeq" id="WP_246735368.1">
    <property type="nucleotide sequence ID" value="NZ_CP071606.1"/>
</dbReference>
<keyword evidence="5" id="KW-1185">Reference proteome</keyword>
<name>A0ABV2MGK9_9HYPH</name>
<dbReference type="PANTHER" id="PTHR43436:SF1">
    <property type="entry name" value="TRANSCRIPTIONAL REGULATORY PROTEIN"/>
    <property type="match status" value="1"/>
</dbReference>
<evidence type="ECO:0000259" key="3">
    <source>
        <dbReference type="PROSITE" id="PS01124"/>
    </source>
</evidence>
<dbReference type="Gene3D" id="1.10.10.60">
    <property type="entry name" value="Homeodomain-like"/>
    <property type="match status" value="1"/>
</dbReference>
<dbReference type="Proteomes" id="UP001549077">
    <property type="component" value="Unassembled WGS sequence"/>
</dbReference>